<dbReference type="InterPro" id="IPR019060">
    <property type="entry name" value="DUF2382"/>
</dbReference>
<dbReference type="Gene3D" id="3.90.50.10">
    <property type="entry name" value="Photosynthetic Reaction Center, subunit H, domain 2"/>
    <property type="match status" value="1"/>
</dbReference>
<feature type="region of interest" description="Disordered" evidence="1">
    <location>
        <begin position="286"/>
        <end position="308"/>
    </location>
</feature>
<name>A0ABR9UX10_9CHRO</name>
<dbReference type="SUPFAM" id="SSF50346">
    <property type="entry name" value="PRC-barrel domain"/>
    <property type="match status" value="1"/>
</dbReference>
<dbReference type="PANTHER" id="PTHR38463:SF1">
    <property type="entry name" value="STRESS RESPONSE PROTEIN YSNF"/>
    <property type="match status" value="1"/>
</dbReference>
<dbReference type="Pfam" id="PF09557">
    <property type="entry name" value="DUF2382"/>
    <property type="match status" value="1"/>
</dbReference>
<gene>
    <name evidence="4" type="ORF">IQ230_21240</name>
</gene>
<dbReference type="Pfam" id="PF05239">
    <property type="entry name" value="PRC"/>
    <property type="match status" value="1"/>
</dbReference>
<dbReference type="PANTHER" id="PTHR38463">
    <property type="entry name" value="STRESS RESPONSE PROTEIN YSNF"/>
    <property type="match status" value="1"/>
</dbReference>
<dbReference type="Proteomes" id="UP000651156">
    <property type="component" value="Unassembled WGS sequence"/>
</dbReference>
<sequence>MALLKISDFDPDYREAFDGNDVKGMSVYAQGTDEKIGTVSDVLVDEEGNFRYFIVDLGFWIFGKKVLMPVGRSRIDYGADRVYAVGMTREQAENLPEFDENMAVDYDYEERVRGVYRGQPTVEMPLEGAPLDTAATVGTAAPAPRPTYTRDTYDYKYDEDLYNLKEDTNQNLKLYQERLVANKVRRKAGEVSIGKRVETETAQVSIPIEKERVVIERVSPTDAGRTVDPNQVHFGEGEATRVELYEETPEVRKEAFVREEVRVRKEVDQETVQAQETIRREELDIHNEGTVVEGSDRLPNDRLPNDRV</sequence>
<proteinExistence type="predicted"/>
<protein>
    <submittedName>
        <fullName evidence="4">DUF2382 domain-containing protein</fullName>
    </submittedName>
</protein>
<organism evidence="4 5">
    <name type="scientific">Gloeocapsopsis crepidinum LEGE 06123</name>
    <dbReference type="NCBI Taxonomy" id="588587"/>
    <lineage>
        <taxon>Bacteria</taxon>
        <taxon>Bacillati</taxon>
        <taxon>Cyanobacteriota</taxon>
        <taxon>Cyanophyceae</taxon>
        <taxon>Oscillatoriophycideae</taxon>
        <taxon>Chroococcales</taxon>
        <taxon>Chroococcaceae</taxon>
        <taxon>Gloeocapsopsis</taxon>
    </lineage>
</organism>
<dbReference type="InterPro" id="IPR011033">
    <property type="entry name" value="PRC_barrel-like_sf"/>
</dbReference>
<evidence type="ECO:0000313" key="4">
    <source>
        <dbReference type="EMBL" id="MBE9192832.1"/>
    </source>
</evidence>
<dbReference type="InterPro" id="IPR027275">
    <property type="entry name" value="PRC-brl_dom"/>
</dbReference>
<feature type="compositionally biased region" description="Basic and acidic residues" evidence="1">
    <location>
        <begin position="294"/>
        <end position="308"/>
    </location>
</feature>
<evidence type="ECO:0000256" key="1">
    <source>
        <dbReference type="SAM" id="MobiDB-lite"/>
    </source>
</evidence>
<dbReference type="EMBL" id="JADEWN010000066">
    <property type="protein sequence ID" value="MBE9192832.1"/>
    <property type="molecule type" value="Genomic_DNA"/>
</dbReference>
<dbReference type="InterPro" id="IPR014747">
    <property type="entry name" value="Bac_photo_RC_H_C"/>
</dbReference>
<dbReference type="NCBIfam" id="TIGR02271">
    <property type="entry name" value="YsnF/AvaK domain"/>
    <property type="match status" value="1"/>
</dbReference>
<dbReference type="InterPro" id="IPR052967">
    <property type="entry name" value="Stress_Response_Assoc"/>
</dbReference>
<keyword evidence="5" id="KW-1185">Reference proteome</keyword>
<evidence type="ECO:0000313" key="5">
    <source>
        <dbReference type="Proteomes" id="UP000651156"/>
    </source>
</evidence>
<reference evidence="4 5" key="1">
    <citation type="submission" date="2020-10" db="EMBL/GenBank/DDBJ databases">
        <authorList>
            <person name="Castelo-Branco R."/>
            <person name="Eusebio N."/>
            <person name="Adriana R."/>
            <person name="Vieira A."/>
            <person name="Brugerolle De Fraissinette N."/>
            <person name="Rezende De Castro R."/>
            <person name="Schneider M.P."/>
            <person name="Vasconcelos V."/>
            <person name="Leao P.N."/>
        </authorList>
    </citation>
    <scope>NUCLEOTIDE SEQUENCE [LARGE SCALE GENOMIC DNA]</scope>
    <source>
        <strain evidence="4 5">LEGE 06123</strain>
    </source>
</reference>
<evidence type="ECO:0000259" key="3">
    <source>
        <dbReference type="Pfam" id="PF09557"/>
    </source>
</evidence>
<dbReference type="RefSeq" id="WP_193934240.1">
    <property type="nucleotide sequence ID" value="NZ_CAWPMZ010000104.1"/>
</dbReference>
<evidence type="ECO:0000259" key="2">
    <source>
        <dbReference type="Pfam" id="PF05239"/>
    </source>
</evidence>
<comment type="caution">
    <text evidence="4">The sequence shown here is derived from an EMBL/GenBank/DDBJ whole genome shotgun (WGS) entry which is preliminary data.</text>
</comment>
<accession>A0ABR9UX10</accession>
<feature type="domain" description="PRC-barrel" evidence="2">
    <location>
        <begin position="15"/>
        <end position="85"/>
    </location>
</feature>
<feature type="domain" description="DUF2382" evidence="3">
    <location>
        <begin position="172"/>
        <end position="285"/>
    </location>
</feature>